<proteinExistence type="predicted"/>
<reference evidence="1 2" key="1">
    <citation type="submission" date="2019-05" db="EMBL/GenBank/DDBJ databases">
        <title>Emergence of the Ug99 lineage of the wheat stem rust pathogen through somatic hybridization.</title>
        <authorList>
            <person name="Li F."/>
            <person name="Upadhyaya N.M."/>
            <person name="Sperschneider J."/>
            <person name="Matny O."/>
            <person name="Nguyen-Phuc H."/>
            <person name="Mago R."/>
            <person name="Raley C."/>
            <person name="Miller M.E."/>
            <person name="Silverstein K.A.T."/>
            <person name="Henningsen E."/>
            <person name="Hirsch C.D."/>
            <person name="Visser B."/>
            <person name="Pretorius Z.A."/>
            <person name="Steffenson B.J."/>
            <person name="Schwessinger B."/>
            <person name="Dodds P.N."/>
            <person name="Figueroa M."/>
        </authorList>
    </citation>
    <scope>NUCLEOTIDE SEQUENCE [LARGE SCALE GENOMIC DNA]</scope>
    <source>
        <strain evidence="1">21-0</strain>
    </source>
</reference>
<dbReference type="Proteomes" id="UP000324748">
    <property type="component" value="Unassembled WGS sequence"/>
</dbReference>
<dbReference type="EMBL" id="VSWC01000054">
    <property type="protein sequence ID" value="KAA1099608.1"/>
    <property type="molecule type" value="Genomic_DNA"/>
</dbReference>
<evidence type="ECO:0000313" key="2">
    <source>
        <dbReference type="Proteomes" id="UP000324748"/>
    </source>
</evidence>
<comment type="caution">
    <text evidence="1">The sequence shown here is derived from an EMBL/GenBank/DDBJ whole genome shotgun (WGS) entry which is preliminary data.</text>
</comment>
<name>A0A5B0PGN8_PUCGR</name>
<dbReference type="AlphaFoldDB" id="A0A5B0PGN8"/>
<gene>
    <name evidence="1" type="ORF">PGT21_014649</name>
</gene>
<keyword evidence="2" id="KW-1185">Reference proteome</keyword>
<organism evidence="1 2">
    <name type="scientific">Puccinia graminis f. sp. tritici</name>
    <dbReference type="NCBI Taxonomy" id="56615"/>
    <lineage>
        <taxon>Eukaryota</taxon>
        <taxon>Fungi</taxon>
        <taxon>Dikarya</taxon>
        <taxon>Basidiomycota</taxon>
        <taxon>Pucciniomycotina</taxon>
        <taxon>Pucciniomycetes</taxon>
        <taxon>Pucciniales</taxon>
        <taxon>Pucciniaceae</taxon>
        <taxon>Puccinia</taxon>
    </lineage>
</organism>
<accession>A0A5B0PGN8</accession>
<evidence type="ECO:0000313" key="1">
    <source>
        <dbReference type="EMBL" id="KAA1099608.1"/>
    </source>
</evidence>
<sequence length="172" mass="18579">MTEREDGEHMIDLIGSFEITPNTTLTLRVTVITSHFHGAPLSETVHHRNSAKHDPSSIHTRYFNLLSSTLSRPRLMKDLAYLLANMGLLLAPLGIKVDAALTGASKCSVPKCRGSIRLGTFPVEEKCSGCGLWVGATAPVCGSCLKTYAEKVLDACSYCNSRGQKLPSKSTT</sequence>
<protein>
    <submittedName>
        <fullName evidence="1">Uncharacterized protein</fullName>
    </submittedName>
</protein>